<dbReference type="InterPro" id="IPR051393">
    <property type="entry name" value="ABC_transporter_permease"/>
</dbReference>
<dbReference type="GO" id="GO:0055085">
    <property type="term" value="P:transmembrane transport"/>
    <property type="evidence" value="ECO:0007669"/>
    <property type="project" value="InterPro"/>
</dbReference>
<protein>
    <submittedName>
        <fullName evidence="10">Sugar ABC transporter permease</fullName>
    </submittedName>
</protein>
<evidence type="ECO:0000256" key="3">
    <source>
        <dbReference type="ARBA" id="ARBA00022475"/>
    </source>
</evidence>
<dbReference type="GO" id="GO:0005886">
    <property type="term" value="C:plasma membrane"/>
    <property type="evidence" value="ECO:0007669"/>
    <property type="project" value="UniProtKB-SubCell"/>
</dbReference>
<keyword evidence="2 7" id="KW-0813">Transport</keyword>
<comment type="caution">
    <text evidence="10">The sequence shown here is derived from an EMBL/GenBank/DDBJ whole genome shotgun (WGS) entry which is preliminary data.</text>
</comment>
<feature type="transmembrane region" description="Helical" evidence="7">
    <location>
        <begin position="101"/>
        <end position="122"/>
    </location>
</feature>
<dbReference type="PANTHER" id="PTHR30193">
    <property type="entry name" value="ABC TRANSPORTER PERMEASE PROTEIN"/>
    <property type="match status" value="1"/>
</dbReference>
<feature type="transmembrane region" description="Helical" evidence="7">
    <location>
        <begin position="134"/>
        <end position="155"/>
    </location>
</feature>
<feature type="transmembrane region" description="Helical" evidence="7">
    <location>
        <begin position="182"/>
        <end position="207"/>
    </location>
</feature>
<feature type="compositionally biased region" description="Low complexity" evidence="8">
    <location>
        <begin position="1"/>
        <end position="14"/>
    </location>
</feature>
<feature type="region of interest" description="Disordered" evidence="8">
    <location>
        <begin position="1"/>
        <end position="20"/>
    </location>
</feature>
<evidence type="ECO:0000313" key="11">
    <source>
        <dbReference type="Proteomes" id="UP000035017"/>
    </source>
</evidence>
<dbReference type="Gene3D" id="1.10.3720.10">
    <property type="entry name" value="MetI-like"/>
    <property type="match status" value="1"/>
</dbReference>
<evidence type="ECO:0000313" key="10">
    <source>
        <dbReference type="EMBL" id="KIQ00888.1"/>
    </source>
</evidence>
<dbReference type="InterPro" id="IPR000515">
    <property type="entry name" value="MetI-like"/>
</dbReference>
<gene>
    <name evidence="10" type="ORF">RU07_16525</name>
</gene>
<organism evidence="10 11">
    <name type="scientific">Agrobacterium tumefaciens</name>
    <dbReference type="NCBI Taxonomy" id="358"/>
    <lineage>
        <taxon>Bacteria</taxon>
        <taxon>Pseudomonadati</taxon>
        <taxon>Pseudomonadota</taxon>
        <taxon>Alphaproteobacteria</taxon>
        <taxon>Hyphomicrobiales</taxon>
        <taxon>Rhizobiaceae</taxon>
        <taxon>Rhizobium/Agrobacterium group</taxon>
        <taxon>Agrobacterium</taxon>
        <taxon>Agrobacterium tumefaciens complex</taxon>
    </lineage>
</organism>
<dbReference type="Proteomes" id="UP000035017">
    <property type="component" value="Unassembled WGS sequence"/>
</dbReference>
<evidence type="ECO:0000256" key="6">
    <source>
        <dbReference type="ARBA" id="ARBA00023136"/>
    </source>
</evidence>
<keyword evidence="3" id="KW-1003">Cell membrane</keyword>
<keyword evidence="5 7" id="KW-1133">Transmembrane helix</keyword>
<proteinExistence type="inferred from homology"/>
<evidence type="ECO:0000256" key="7">
    <source>
        <dbReference type="RuleBase" id="RU363032"/>
    </source>
</evidence>
<dbReference type="InterPro" id="IPR035906">
    <property type="entry name" value="MetI-like_sf"/>
</dbReference>
<sequence>MSRNKAMATTSSTKTADHGTAPPPGWTRLLDLSDRSLAVLLLVPAALLLALIIVYPVCRLIYTSFFSLSLTSGLPAVFVGFENYELMIEDPVFWETTWNTVLITLITVPGALLVGLGLALMANLPFAMQWPVRLSLLIPWALPLSFAGLIFAWFFHSEYGVVNDVLNRFGFEGIIWFNSPNWAFAAICLTIIWKTSSFMALIILAGLQTIPRSLYEAADVDGAGRLRQFFEITLPLLKPSIVVALIFRTITALQTFDIPYMMTGGGPGTSTATLAMYIHQNTVSFLDLGYGSALAVVMFALSMCVTAVYLRMIRTKESSS</sequence>
<feature type="domain" description="ABC transmembrane type-1" evidence="9">
    <location>
        <begin position="97"/>
        <end position="309"/>
    </location>
</feature>
<comment type="subcellular location">
    <subcellularLocation>
        <location evidence="1 7">Cell membrane</location>
        <topology evidence="1 7">Multi-pass membrane protein</topology>
    </subcellularLocation>
</comment>
<dbReference type="SUPFAM" id="SSF161098">
    <property type="entry name" value="MetI-like"/>
    <property type="match status" value="1"/>
</dbReference>
<comment type="similarity">
    <text evidence="7">Belongs to the binding-protein-dependent transport system permease family.</text>
</comment>
<dbReference type="CDD" id="cd06261">
    <property type="entry name" value="TM_PBP2"/>
    <property type="match status" value="1"/>
</dbReference>
<dbReference type="Pfam" id="PF00528">
    <property type="entry name" value="BPD_transp_1"/>
    <property type="match status" value="1"/>
</dbReference>
<dbReference type="AlphaFoldDB" id="A0A0D0KRV1"/>
<keyword evidence="4 7" id="KW-0812">Transmembrane</keyword>
<evidence type="ECO:0000256" key="4">
    <source>
        <dbReference type="ARBA" id="ARBA00022692"/>
    </source>
</evidence>
<evidence type="ECO:0000256" key="8">
    <source>
        <dbReference type="SAM" id="MobiDB-lite"/>
    </source>
</evidence>
<dbReference type="EMBL" id="JXQV01000016">
    <property type="protein sequence ID" value="KIQ00888.1"/>
    <property type="molecule type" value="Genomic_DNA"/>
</dbReference>
<dbReference type="PROSITE" id="PS50928">
    <property type="entry name" value="ABC_TM1"/>
    <property type="match status" value="1"/>
</dbReference>
<feature type="transmembrane region" description="Helical" evidence="7">
    <location>
        <begin position="36"/>
        <end position="55"/>
    </location>
</feature>
<evidence type="ECO:0000256" key="5">
    <source>
        <dbReference type="ARBA" id="ARBA00022989"/>
    </source>
</evidence>
<evidence type="ECO:0000259" key="9">
    <source>
        <dbReference type="PROSITE" id="PS50928"/>
    </source>
</evidence>
<evidence type="ECO:0000256" key="2">
    <source>
        <dbReference type="ARBA" id="ARBA00022448"/>
    </source>
</evidence>
<keyword evidence="6 7" id="KW-0472">Membrane</keyword>
<feature type="transmembrane region" description="Helical" evidence="7">
    <location>
        <begin position="290"/>
        <end position="310"/>
    </location>
</feature>
<evidence type="ECO:0000256" key="1">
    <source>
        <dbReference type="ARBA" id="ARBA00004651"/>
    </source>
</evidence>
<name>A0A0D0KRV1_AGRTU</name>
<dbReference type="PANTHER" id="PTHR30193:SF37">
    <property type="entry name" value="INNER MEMBRANE ABC TRANSPORTER PERMEASE PROTEIN YCJO"/>
    <property type="match status" value="1"/>
</dbReference>
<reference evidence="10 11" key="1">
    <citation type="submission" date="2014-12" db="EMBL/GenBank/DDBJ databases">
        <title>16Stimator: statistical estimation of ribosomal gene copy numbers from draft genome assemblies.</title>
        <authorList>
            <person name="Perisin M.A."/>
            <person name="Vetter M."/>
            <person name="Gilbert J.A."/>
            <person name="Bergelson J."/>
        </authorList>
    </citation>
    <scope>NUCLEOTIDE SEQUENCE [LARGE SCALE GENOMIC DNA]</scope>
    <source>
        <strain evidence="10 11">MEJ076</strain>
    </source>
</reference>
<accession>A0A0D0KRV1</accession>